<comment type="similarity">
    <text evidence="1">Belongs to the AB hydrolase superfamily. AB hydrolase 2 family.</text>
</comment>
<dbReference type="EMBL" id="MIGV01000004">
    <property type="protein sequence ID" value="PPT77572.1"/>
    <property type="molecule type" value="Genomic_DNA"/>
</dbReference>
<evidence type="ECO:0000313" key="4">
    <source>
        <dbReference type="EMBL" id="PPT77572.1"/>
    </source>
</evidence>
<dbReference type="InterPro" id="IPR029058">
    <property type="entry name" value="AB_hydrolase_fold"/>
</dbReference>
<proteinExistence type="inferred from homology"/>
<comment type="caution">
    <text evidence="4">The sequence shown here is derived from an EMBL/GenBank/DDBJ whole genome shotgun (WGS) entry which is preliminary data.</text>
</comment>
<name>A0A2S6Z7H5_9XANT</name>
<evidence type="ECO:0000256" key="1">
    <source>
        <dbReference type="ARBA" id="ARBA00006499"/>
    </source>
</evidence>
<dbReference type="InterPro" id="IPR050565">
    <property type="entry name" value="LYPA1-2/EST-like"/>
</dbReference>
<organism evidence="4 5">
    <name type="scientific">Xanthomonas arboricola pv. populi</name>
    <dbReference type="NCBI Taxonomy" id="487823"/>
    <lineage>
        <taxon>Bacteria</taxon>
        <taxon>Pseudomonadati</taxon>
        <taxon>Pseudomonadota</taxon>
        <taxon>Gammaproteobacteria</taxon>
        <taxon>Lysobacterales</taxon>
        <taxon>Lysobacteraceae</taxon>
        <taxon>Xanthomonas</taxon>
    </lineage>
</organism>
<reference evidence="4 5" key="1">
    <citation type="submission" date="2016-08" db="EMBL/GenBank/DDBJ databases">
        <title>Evolution of the type three secretion system and type three effector repertoires in Xanthomonas.</title>
        <authorList>
            <person name="Merda D."/>
            <person name="Briand M."/>
            <person name="Bosis E."/>
            <person name="Rousseau C."/>
            <person name="Portier P."/>
            <person name="Jacques M.-A."/>
            <person name="Fischer-Le Saux M."/>
        </authorList>
    </citation>
    <scope>NUCLEOTIDE SEQUENCE [LARGE SCALE GENOMIC DNA]</scope>
    <source>
        <strain evidence="4 5">CFBP 3122</strain>
    </source>
</reference>
<dbReference type="AlphaFoldDB" id="A0A2S6Z7H5"/>
<dbReference type="InterPro" id="IPR003140">
    <property type="entry name" value="PLipase/COase/thioEstase"/>
</dbReference>
<dbReference type="GO" id="GO:0016787">
    <property type="term" value="F:hydrolase activity"/>
    <property type="evidence" value="ECO:0007669"/>
    <property type="project" value="UniProtKB-KW"/>
</dbReference>
<gene>
    <name evidence="4" type="ORF">XaplCFBP3122_06355</name>
</gene>
<dbReference type="PANTHER" id="PTHR10655:SF17">
    <property type="entry name" value="LYSOPHOSPHOLIPASE-LIKE PROTEIN 1"/>
    <property type="match status" value="1"/>
</dbReference>
<dbReference type="Proteomes" id="UP000238270">
    <property type="component" value="Unassembled WGS sequence"/>
</dbReference>
<feature type="domain" description="Phospholipase/carboxylesterase/thioesterase" evidence="3">
    <location>
        <begin position="23"/>
        <end position="210"/>
    </location>
</feature>
<evidence type="ECO:0000256" key="2">
    <source>
        <dbReference type="ARBA" id="ARBA00022801"/>
    </source>
</evidence>
<sequence>MSNITWSDLRTDLALPFRASVVKNAPAKRLLILAHGVGGNETNLAPLGAALATETLVILVRGPLTLGTNQHGWFQVSFGPQGPRPDLEAAEASRQLLATFIAQVQAVYAMAPAQTVVAGFSQGGIMSASVGLTEPRLLGGFGILSGRILPEIRPRIADRGALSAVQAFIGHGRDDTKLSVDWAYKADVLLDEVGVRHEVSLYAGDHGIPAPMQRDFLNWVDRILG</sequence>
<dbReference type="RefSeq" id="WP_104597358.1">
    <property type="nucleotide sequence ID" value="NZ_MIGV01000004.1"/>
</dbReference>
<protein>
    <submittedName>
        <fullName evidence="4">Phospholipase</fullName>
    </submittedName>
</protein>
<dbReference type="Gene3D" id="3.40.50.1820">
    <property type="entry name" value="alpha/beta hydrolase"/>
    <property type="match status" value="1"/>
</dbReference>
<keyword evidence="2" id="KW-0378">Hydrolase</keyword>
<dbReference type="SUPFAM" id="SSF53474">
    <property type="entry name" value="alpha/beta-Hydrolases"/>
    <property type="match status" value="1"/>
</dbReference>
<evidence type="ECO:0000259" key="3">
    <source>
        <dbReference type="Pfam" id="PF02230"/>
    </source>
</evidence>
<accession>A0A2S6Z7H5</accession>
<dbReference type="Pfam" id="PF02230">
    <property type="entry name" value="Abhydrolase_2"/>
    <property type="match status" value="1"/>
</dbReference>
<dbReference type="PANTHER" id="PTHR10655">
    <property type="entry name" value="LYSOPHOSPHOLIPASE-RELATED"/>
    <property type="match status" value="1"/>
</dbReference>
<evidence type="ECO:0000313" key="5">
    <source>
        <dbReference type="Proteomes" id="UP000238270"/>
    </source>
</evidence>